<dbReference type="Gene3D" id="3.40.50.300">
    <property type="entry name" value="P-loop containing nucleotide triphosphate hydrolases"/>
    <property type="match status" value="1"/>
</dbReference>
<dbReference type="InterPro" id="IPR017871">
    <property type="entry name" value="ABC_transporter-like_CS"/>
</dbReference>
<dbReference type="AlphaFoldDB" id="A0A0F9R041"/>
<feature type="domain" description="ABC transporter" evidence="9">
    <location>
        <begin position="2"/>
        <end position="238"/>
    </location>
</feature>
<dbReference type="Pfam" id="PF00005">
    <property type="entry name" value="ABC_tran"/>
    <property type="match status" value="1"/>
</dbReference>
<dbReference type="GO" id="GO:0016887">
    <property type="term" value="F:ATP hydrolysis activity"/>
    <property type="evidence" value="ECO:0007669"/>
    <property type="project" value="InterPro"/>
</dbReference>
<evidence type="ECO:0000259" key="9">
    <source>
        <dbReference type="PROSITE" id="PS50893"/>
    </source>
</evidence>
<gene>
    <name evidence="10" type="ORF">LCGC14_0952640</name>
</gene>
<keyword evidence="7" id="KW-0406">Ion transport</keyword>
<evidence type="ECO:0000256" key="3">
    <source>
        <dbReference type="ARBA" id="ARBA00022475"/>
    </source>
</evidence>
<evidence type="ECO:0000256" key="6">
    <source>
        <dbReference type="ARBA" id="ARBA00023004"/>
    </source>
</evidence>
<keyword evidence="3" id="KW-1003">Cell membrane</keyword>
<accession>A0A0F9R041</accession>
<dbReference type="InterPro" id="IPR051535">
    <property type="entry name" value="Siderophore_ABC-ATPase"/>
</dbReference>
<organism evidence="10">
    <name type="scientific">marine sediment metagenome</name>
    <dbReference type="NCBI Taxonomy" id="412755"/>
    <lineage>
        <taxon>unclassified sequences</taxon>
        <taxon>metagenomes</taxon>
        <taxon>ecological metagenomes</taxon>
    </lineage>
</organism>
<dbReference type="SUPFAM" id="SSF52540">
    <property type="entry name" value="P-loop containing nucleoside triphosphate hydrolases"/>
    <property type="match status" value="1"/>
</dbReference>
<dbReference type="InterPro" id="IPR027417">
    <property type="entry name" value="P-loop_NTPase"/>
</dbReference>
<comment type="caution">
    <text evidence="10">The sequence shown here is derived from an EMBL/GenBank/DDBJ whole genome shotgun (WGS) entry which is preliminary data.</text>
</comment>
<evidence type="ECO:0000256" key="7">
    <source>
        <dbReference type="ARBA" id="ARBA00023065"/>
    </source>
</evidence>
<sequence length="256" mass="28566">MIETHDLCLNIQDKPVLSNINLTVNQGDYLVIVGPNGSGKSTLLKALIGMLPFQSGDIRLNSKSITHFKKREIAKQMSFVPQENGRHLPYQVEEFVKLSRYSYHNALSEWTLADKKAVDEALDITNTQSFKHRQMSSLSGGECQRVMIAAALSQQTPLILLDEPTSYLDPHHQVEIHQLITSLNTGHNMTVVEVTHDINHAAHNNKHVVALESGELLWQGKGNALLDASLLKKLYKQSFVFVTHPSNGRQIALADD</sequence>
<evidence type="ECO:0000256" key="2">
    <source>
        <dbReference type="ARBA" id="ARBA00022448"/>
    </source>
</evidence>
<dbReference type="PROSITE" id="PS50893">
    <property type="entry name" value="ABC_TRANSPORTER_2"/>
    <property type="match status" value="1"/>
</dbReference>
<name>A0A0F9R041_9ZZZZ</name>
<reference evidence="10" key="1">
    <citation type="journal article" date="2015" name="Nature">
        <title>Complex archaea that bridge the gap between prokaryotes and eukaryotes.</title>
        <authorList>
            <person name="Spang A."/>
            <person name="Saw J.H."/>
            <person name="Jorgensen S.L."/>
            <person name="Zaremba-Niedzwiedzka K."/>
            <person name="Martijn J."/>
            <person name="Lind A.E."/>
            <person name="van Eijk R."/>
            <person name="Schleper C."/>
            <person name="Guy L."/>
            <person name="Ettema T.J."/>
        </authorList>
    </citation>
    <scope>NUCLEOTIDE SEQUENCE</scope>
</reference>
<keyword evidence="6" id="KW-0408">Iron</keyword>
<evidence type="ECO:0000256" key="1">
    <source>
        <dbReference type="ARBA" id="ARBA00004202"/>
    </source>
</evidence>
<dbReference type="SMART" id="SM00382">
    <property type="entry name" value="AAA"/>
    <property type="match status" value="1"/>
</dbReference>
<proteinExistence type="predicted"/>
<keyword evidence="4" id="KW-0547">Nucleotide-binding</keyword>
<dbReference type="GO" id="GO:0005886">
    <property type="term" value="C:plasma membrane"/>
    <property type="evidence" value="ECO:0007669"/>
    <property type="project" value="UniProtKB-SubCell"/>
</dbReference>
<dbReference type="PROSITE" id="PS00211">
    <property type="entry name" value="ABC_TRANSPORTER_1"/>
    <property type="match status" value="1"/>
</dbReference>
<dbReference type="EMBL" id="LAZR01003399">
    <property type="protein sequence ID" value="KKN18741.1"/>
    <property type="molecule type" value="Genomic_DNA"/>
</dbReference>
<keyword evidence="8" id="KW-0472">Membrane</keyword>
<protein>
    <recommendedName>
        <fullName evidence="9">ABC transporter domain-containing protein</fullName>
    </recommendedName>
</protein>
<dbReference type="PANTHER" id="PTHR42771">
    <property type="entry name" value="IRON(3+)-HYDROXAMATE IMPORT ATP-BINDING PROTEIN FHUC"/>
    <property type="match status" value="1"/>
</dbReference>
<dbReference type="InterPro" id="IPR003593">
    <property type="entry name" value="AAA+_ATPase"/>
</dbReference>
<evidence type="ECO:0000313" key="10">
    <source>
        <dbReference type="EMBL" id="KKN18741.1"/>
    </source>
</evidence>
<dbReference type="CDD" id="cd03214">
    <property type="entry name" value="ABC_Iron-Siderophores_B12_Hemin"/>
    <property type="match status" value="1"/>
</dbReference>
<dbReference type="GO" id="GO:0005524">
    <property type="term" value="F:ATP binding"/>
    <property type="evidence" value="ECO:0007669"/>
    <property type="project" value="UniProtKB-KW"/>
</dbReference>
<evidence type="ECO:0000256" key="8">
    <source>
        <dbReference type="ARBA" id="ARBA00023136"/>
    </source>
</evidence>
<dbReference type="FunFam" id="3.40.50.300:FF:000134">
    <property type="entry name" value="Iron-enterobactin ABC transporter ATP-binding protein"/>
    <property type="match status" value="1"/>
</dbReference>
<keyword evidence="2" id="KW-0813">Transport</keyword>
<keyword evidence="5" id="KW-0067">ATP-binding</keyword>
<evidence type="ECO:0000256" key="4">
    <source>
        <dbReference type="ARBA" id="ARBA00022741"/>
    </source>
</evidence>
<evidence type="ECO:0000256" key="5">
    <source>
        <dbReference type="ARBA" id="ARBA00022840"/>
    </source>
</evidence>
<dbReference type="InterPro" id="IPR003439">
    <property type="entry name" value="ABC_transporter-like_ATP-bd"/>
</dbReference>
<dbReference type="GO" id="GO:0006811">
    <property type="term" value="P:monoatomic ion transport"/>
    <property type="evidence" value="ECO:0007669"/>
    <property type="project" value="UniProtKB-KW"/>
</dbReference>
<comment type="subcellular location">
    <subcellularLocation>
        <location evidence="1">Cell membrane</location>
        <topology evidence="1">Peripheral membrane protein</topology>
    </subcellularLocation>
</comment>
<dbReference type="PANTHER" id="PTHR42771:SF2">
    <property type="entry name" value="IRON(3+)-HYDROXAMATE IMPORT ATP-BINDING PROTEIN FHUC"/>
    <property type="match status" value="1"/>
</dbReference>